<evidence type="ECO:0000313" key="6">
    <source>
        <dbReference type="EMBL" id="QEW27061.1"/>
    </source>
</evidence>
<dbReference type="EC" id="3.1.2.-" evidence="6"/>
<dbReference type="InterPro" id="IPR003736">
    <property type="entry name" value="PAAI_dom"/>
</dbReference>
<evidence type="ECO:0000256" key="1">
    <source>
        <dbReference type="ARBA" id="ARBA00008324"/>
    </source>
</evidence>
<dbReference type="PANTHER" id="PTHR43240">
    <property type="entry name" value="1,4-DIHYDROXY-2-NAPHTHOYL-COA THIOESTERASE 1"/>
    <property type="match status" value="1"/>
</dbReference>
<name>A0A0T5PA29_9RHOB</name>
<keyword evidence="2 3" id="KW-0378">Hydrolase</keyword>
<dbReference type="KEGG" id="rid:RIdsm_02870"/>
<evidence type="ECO:0000313" key="8">
    <source>
        <dbReference type="Proteomes" id="UP000325785"/>
    </source>
</evidence>
<dbReference type="Pfam" id="PF03061">
    <property type="entry name" value="4HBT"/>
    <property type="match status" value="1"/>
</dbReference>
<dbReference type="Gene3D" id="3.10.129.10">
    <property type="entry name" value="Hotdog Thioesterase"/>
    <property type="match status" value="1"/>
</dbReference>
<sequence>MTLDELNALLPDFPKSMGVTLTGGAPDFVEGTMTVLPQHGNRNGVMHGGAIMALADALGGTAAAINLEEGQNTTTLESKTNFLRPIPIGETATARCEALHRGRRTSIWQTTVRREDGKPAAIVIQTQMTLNPSS</sequence>
<dbReference type="PANTHER" id="PTHR43240:SF5">
    <property type="entry name" value="1,4-DIHYDROXY-2-NAPHTHOYL-COA THIOESTERASE 1"/>
    <property type="match status" value="1"/>
</dbReference>
<dbReference type="OrthoDB" id="9813282at2"/>
<evidence type="ECO:0000313" key="5">
    <source>
        <dbReference type="EMBL" id="KRS18123.1"/>
    </source>
</evidence>
<dbReference type="SUPFAM" id="SSF54637">
    <property type="entry name" value="Thioesterase/thiol ester dehydrase-isomerase"/>
    <property type="match status" value="1"/>
</dbReference>
<keyword evidence="7" id="KW-1185">Reference proteome</keyword>
<dbReference type="RefSeq" id="WP_057815157.1">
    <property type="nucleotide sequence ID" value="NZ_CAXRJZ010000033.1"/>
</dbReference>
<reference evidence="5 7" key="1">
    <citation type="submission" date="2015-04" db="EMBL/GenBank/DDBJ databases">
        <title>The draft genome sequence of Roseovarius indicus B108T.</title>
        <authorList>
            <person name="Li G."/>
            <person name="Lai Q."/>
            <person name="Shao Z."/>
            <person name="Yan P."/>
        </authorList>
    </citation>
    <scope>NUCLEOTIDE SEQUENCE [LARGE SCALE GENOMIC DNA]</scope>
    <source>
        <strain evidence="5 7">B108</strain>
    </source>
</reference>
<organism evidence="5 7">
    <name type="scientific">Roseovarius indicus</name>
    <dbReference type="NCBI Taxonomy" id="540747"/>
    <lineage>
        <taxon>Bacteria</taxon>
        <taxon>Pseudomonadati</taxon>
        <taxon>Pseudomonadota</taxon>
        <taxon>Alphaproteobacteria</taxon>
        <taxon>Rhodobacterales</taxon>
        <taxon>Roseobacteraceae</taxon>
        <taxon>Roseovarius</taxon>
    </lineage>
</organism>
<dbReference type="GO" id="GO:0005829">
    <property type="term" value="C:cytosol"/>
    <property type="evidence" value="ECO:0007669"/>
    <property type="project" value="TreeGrafter"/>
</dbReference>
<dbReference type="EMBL" id="LAXI01000004">
    <property type="protein sequence ID" value="KRS18123.1"/>
    <property type="molecule type" value="Genomic_DNA"/>
</dbReference>
<reference evidence="6 8" key="2">
    <citation type="submission" date="2018-08" db="EMBL/GenBank/DDBJ databases">
        <title>Genetic Globetrotter - A new plasmid hitch-hiking vast phylogenetic and geographic distances.</title>
        <authorList>
            <person name="Vollmers J."/>
            <person name="Petersen J."/>
        </authorList>
    </citation>
    <scope>NUCLEOTIDE SEQUENCE [LARGE SCALE GENOMIC DNA]</scope>
    <source>
        <strain evidence="6 8">DSM 26383</strain>
    </source>
</reference>
<dbReference type="Proteomes" id="UP000325785">
    <property type="component" value="Chromosome"/>
</dbReference>
<dbReference type="NCBIfam" id="TIGR00369">
    <property type="entry name" value="unchar_dom_1"/>
    <property type="match status" value="1"/>
</dbReference>
<evidence type="ECO:0000256" key="2">
    <source>
        <dbReference type="ARBA" id="ARBA00022801"/>
    </source>
</evidence>
<protein>
    <submittedName>
        <fullName evidence="6">Esterase</fullName>
        <ecNumber evidence="6">3.1.2.-</ecNumber>
    </submittedName>
</protein>
<dbReference type="InterPro" id="IPR033120">
    <property type="entry name" value="HOTDOG_ACOT"/>
</dbReference>
<dbReference type="InterPro" id="IPR006683">
    <property type="entry name" value="Thioestr_dom"/>
</dbReference>
<evidence type="ECO:0000313" key="7">
    <source>
        <dbReference type="Proteomes" id="UP000051401"/>
    </source>
</evidence>
<gene>
    <name evidence="6" type="ORF">RIdsm_02870</name>
    <name evidence="5" type="ORF">XM52_08150</name>
</gene>
<dbReference type="PROSITE" id="PS51770">
    <property type="entry name" value="HOTDOG_ACOT"/>
    <property type="match status" value="1"/>
</dbReference>
<evidence type="ECO:0000259" key="4">
    <source>
        <dbReference type="PROSITE" id="PS51770"/>
    </source>
</evidence>
<proteinExistence type="inferred from homology"/>
<dbReference type="Proteomes" id="UP000051401">
    <property type="component" value="Unassembled WGS sequence"/>
</dbReference>
<dbReference type="CDD" id="cd03443">
    <property type="entry name" value="PaaI_thioesterase"/>
    <property type="match status" value="1"/>
</dbReference>
<accession>A0A0T5PA29</accession>
<dbReference type="GO" id="GO:0061522">
    <property type="term" value="F:1,4-dihydroxy-2-naphthoyl-CoA thioesterase activity"/>
    <property type="evidence" value="ECO:0007669"/>
    <property type="project" value="TreeGrafter"/>
</dbReference>
<comment type="similarity">
    <text evidence="1">Belongs to the thioesterase PaaI family.</text>
</comment>
<dbReference type="STRING" id="540747.SAMN04488031_101475"/>
<evidence type="ECO:0000256" key="3">
    <source>
        <dbReference type="PROSITE-ProRule" id="PRU01106"/>
    </source>
</evidence>
<dbReference type="PATRIC" id="fig|540747.5.peg.4417"/>
<feature type="domain" description="HotDog ACOT-type" evidence="4">
    <location>
        <begin position="25"/>
        <end position="134"/>
    </location>
</feature>
<dbReference type="EMBL" id="CP031598">
    <property type="protein sequence ID" value="QEW27061.1"/>
    <property type="molecule type" value="Genomic_DNA"/>
</dbReference>
<dbReference type="InterPro" id="IPR029069">
    <property type="entry name" value="HotDog_dom_sf"/>
</dbReference>
<dbReference type="AlphaFoldDB" id="A0A0T5PA29"/>